<sequence length="166" mass="18552">MSYQLRLNGSRCDRFVKQQNEEIAFLDISVVRERRNPLLNTKESDSDYHRISLPHAIRVRFRGGDRPIHGEQRGETRRCAGNGHAWTPRFCSPNISISPCLIGLTSVGSSGQLRARHPLIYFAVTTNSLLHDVGATVAVLGGAYTLVLIFESLTKQNVIPQVSLIR</sequence>
<keyword evidence="2" id="KW-1185">Reference proteome</keyword>
<comment type="caution">
    <text evidence="1">The sequence shown here is derived from an EMBL/GenBank/DDBJ whole genome shotgun (WGS) entry which is preliminary data.</text>
</comment>
<dbReference type="Proteomes" id="UP000467841">
    <property type="component" value="Unassembled WGS sequence"/>
</dbReference>
<organism evidence="1 2">
    <name type="scientific">Microthlaspi erraticum</name>
    <dbReference type="NCBI Taxonomy" id="1685480"/>
    <lineage>
        <taxon>Eukaryota</taxon>
        <taxon>Viridiplantae</taxon>
        <taxon>Streptophyta</taxon>
        <taxon>Embryophyta</taxon>
        <taxon>Tracheophyta</taxon>
        <taxon>Spermatophyta</taxon>
        <taxon>Magnoliopsida</taxon>
        <taxon>eudicotyledons</taxon>
        <taxon>Gunneridae</taxon>
        <taxon>Pentapetalae</taxon>
        <taxon>rosids</taxon>
        <taxon>malvids</taxon>
        <taxon>Brassicales</taxon>
        <taxon>Brassicaceae</taxon>
        <taxon>Coluteocarpeae</taxon>
        <taxon>Microthlaspi</taxon>
    </lineage>
</organism>
<gene>
    <name evidence="1" type="ORF">MERR_LOCUS1789</name>
</gene>
<evidence type="ECO:0000313" key="2">
    <source>
        <dbReference type="Proteomes" id="UP000467841"/>
    </source>
</evidence>
<dbReference type="EMBL" id="CACVBM020000111">
    <property type="protein sequence ID" value="CAA7014555.1"/>
    <property type="molecule type" value="Genomic_DNA"/>
</dbReference>
<protein>
    <submittedName>
        <fullName evidence="1">Uncharacterized protein</fullName>
    </submittedName>
</protein>
<proteinExistence type="predicted"/>
<reference evidence="1" key="1">
    <citation type="submission" date="2020-01" db="EMBL/GenBank/DDBJ databases">
        <authorList>
            <person name="Mishra B."/>
        </authorList>
    </citation>
    <scope>NUCLEOTIDE SEQUENCE [LARGE SCALE GENOMIC DNA]</scope>
</reference>
<name>A0A6D2HH33_9BRAS</name>
<accession>A0A6D2HH33</accession>
<evidence type="ECO:0000313" key="1">
    <source>
        <dbReference type="EMBL" id="CAA7014555.1"/>
    </source>
</evidence>
<dbReference type="AlphaFoldDB" id="A0A6D2HH33"/>